<evidence type="ECO:0000256" key="1">
    <source>
        <dbReference type="ARBA" id="ARBA00023015"/>
    </source>
</evidence>
<dbReference type="Pfam" id="PF00196">
    <property type="entry name" value="GerE"/>
    <property type="match status" value="1"/>
</dbReference>
<proteinExistence type="predicted"/>
<reference evidence="5" key="1">
    <citation type="submission" date="2020-02" db="EMBL/GenBank/DDBJ databases">
        <authorList>
            <person name="Meier V. D."/>
        </authorList>
    </citation>
    <scope>NUCLEOTIDE SEQUENCE</scope>
    <source>
        <strain evidence="5">AVDCRST_MAG93</strain>
    </source>
</reference>
<dbReference type="PROSITE" id="PS50043">
    <property type="entry name" value="HTH_LUXR_2"/>
    <property type="match status" value="1"/>
</dbReference>
<dbReference type="GO" id="GO:0006355">
    <property type="term" value="P:regulation of DNA-templated transcription"/>
    <property type="evidence" value="ECO:0007669"/>
    <property type="project" value="InterPro"/>
</dbReference>
<dbReference type="CDD" id="cd06170">
    <property type="entry name" value="LuxR_C_like"/>
    <property type="match status" value="1"/>
</dbReference>
<gene>
    <name evidence="5" type="ORF">AVDCRST_MAG93-5530</name>
</gene>
<dbReference type="AlphaFoldDB" id="A0A6J4KXB3"/>
<organism evidence="5">
    <name type="scientific">uncultured Chloroflexia bacterium</name>
    <dbReference type="NCBI Taxonomy" id="1672391"/>
    <lineage>
        <taxon>Bacteria</taxon>
        <taxon>Bacillati</taxon>
        <taxon>Chloroflexota</taxon>
        <taxon>Chloroflexia</taxon>
        <taxon>environmental samples</taxon>
    </lineage>
</organism>
<feature type="domain" description="HTH luxR-type" evidence="4">
    <location>
        <begin position="7"/>
        <end position="72"/>
    </location>
</feature>
<dbReference type="InterPro" id="IPR000792">
    <property type="entry name" value="Tscrpt_reg_LuxR_C"/>
</dbReference>
<protein>
    <submittedName>
        <fullName evidence="5">Regulatory protein, LuxR:Response regulator receiver</fullName>
    </submittedName>
</protein>
<sequence>MQRVGTPPAVFPELTDREREILGMIARGLSNSEIADRLVVSLKTVRNHVSNIFSKLQVVDRAQAMSLARKAGLGPGEM</sequence>
<keyword evidence="1" id="KW-0805">Transcription regulation</keyword>
<evidence type="ECO:0000256" key="2">
    <source>
        <dbReference type="ARBA" id="ARBA00023125"/>
    </source>
</evidence>
<dbReference type="EMBL" id="CADCTR010001868">
    <property type="protein sequence ID" value="CAA9316604.1"/>
    <property type="molecule type" value="Genomic_DNA"/>
</dbReference>
<dbReference type="GO" id="GO:0003677">
    <property type="term" value="F:DNA binding"/>
    <property type="evidence" value="ECO:0007669"/>
    <property type="project" value="UniProtKB-KW"/>
</dbReference>
<keyword evidence="3" id="KW-0804">Transcription</keyword>
<dbReference type="PANTHER" id="PTHR44688">
    <property type="entry name" value="DNA-BINDING TRANSCRIPTIONAL ACTIVATOR DEVR_DOSR"/>
    <property type="match status" value="1"/>
</dbReference>
<dbReference type="InterPro" id="IPR036388">
    <property type="entry name" value="WH-like_DNA-bd_sf"/>
</dbReference>
<keyword evidence="2" id="KW-0238">DNA-binding</keyword>
<name>A0A6J4KXB3_9CHLR</name>
<accession>A0A6J4KXB3</accession>
<dbReference type="Gene3D" id="1.10.10.10">
    <property type="entry name" value="Winged helix-like DNA-binding domain superfamily/Winged helix DNA-binding domain"/>
    <property type="match status" value="1"/>
</dbReference>
<dbReference type="PRINTS" id="PR00038">
    <property type="entry name" value="HTHLUXR"/>
</dbReference>
<dbReference type="PROSITE" id="PS00622">
    <property type="entry name" value="HTH_LUXR_1"/>
    <property type="match status" value="1"/>
</dbReference>
<dbReference type="SMART" id="SM00421">
    <property type="entry name" value="HTH_LUXR"/>
    <property type="match status" value="1"/>
</dbReference>
<evidence type="ECO:0000259" key="4">
    <source>
        <dbReference type="PROSITE" id="PS50043"/>
    </source>
</evidence>
<dbReference type="InterPro" id="IPR016032">
    <property type="entry name" value="Sig_transdc_resp-reg_C-effctor"/>
</dbReference>
<dbReference type="PANTHER" id="PTHR44688:SF16">
    <property type="entry name" value="DNA-BINDING TRANSCRIPTIONAL ACTIVATOR DEVR_DOSR"/>
    <property type="match status" value="1"/>
</dbReference>
<evidence type="ECO:0000313" key="5">
    <source>
        <dbReference type="EMBL" id="CAA9316604.1"/>
    </source>
</evidence>
<dbReference type="SUPFAM" id="SSF46894">
    <property type="entry name" value="C-terminal effector domain of the bipartite response regulators"/>
    <property type="match status" value="1"/>
</dbReference>
<evidence type="ECO:0000256" key="3">
    <source>
        <dbReference type="ARBA" id="ARBA00023163"/>
    </source>
</evidence>